<name>A0ABP0K4H8_9DINO</name>
<feature type="transmembrane region" description="Helical" evidence="1">
    <location>
        <begin position="919"/>
        <end position="939"/>
    </location>
</feature>
<gene>
    <name evidence="2" type="ORF">CCMP2556_LOCUS14529</name>
</gene>
<evidence type="ECO:0008006" key="4">
    <source>
        <dbReference type="Google" id="ProtNLM"/>
    </source>
</evidence>
<proteinExistence type="predicted"/>
<dbReference type="SUPFAM" id="SSF57184">
    <property type="entry name" value="Growth factor receptor domain"/>
    <property type="match status" value="1"/>
</dbReference>
<evidence type="ECO:0000256" key="1">
    <source>
        <dbReference type="SAM" id="Phobius"/>
    </source>
</evidence>
<dbReference type="EMBL" id="CAXAMN010007447">
    <property type="protein sequence ID" value="CAK9021671.1"/>
    <property type="molecule type" value="Genomic_DNA"/>
</dbReference>
<organism evidence="2 3">
    <name type="scientific">Durusdinium trenchii</name>
    <dbReference type="NCBI Taxonomy" id="1381693"/>
    <lineage>
        <taxon>Eukaryota</taxon>
        <taxon>Sar</taxon>
        <taxon>Alveolata</taxon>
        <taxon>Dinophyceae</taxon>
        <taxon>Suessiales</taxon>
        <taxon>Symbiodiniaceae</taxon>
        <taxon>Durusdinium</taxon>
    </lineage>
</organism>
<evidence type="ECO:0000313" key="3">
    <source>
        <dbReference type="Proteomes" id="UP001642484"/>
    </source>
</evidence>
<dbReference type="Proteomes" id="UP001642484">
    <property type="component" value="Unassembled WGS sequence"/>
</dbReference>
<dbReference type="PANTHER" id="PTHR46967:SF1">
    <property type="entry name" value="KERATIN-ASSOCIATED PROTEIN 16-1-LIKE"/>
    <property type="match status" value="1"/>
</dbReference>
<keyword evidence="1" id="KW-0812">Transmembrane</keyword>
<feature type="transmembrane region" description="Helical" evidence="1">
    <location>
        <begin position="761"/>
        <end position="781"/>
    </location>
</feature>
<dbReference type="InterPro" id="IPR009030">
    <property type="entry name" value="Growth_fac_rcpt_cys_sf"/>
</dbReference>
<feature type="transmembrane region" description="Helical" evidence="1">
    <location>
        <begin position="706"/>
        <end position="725"/>
    </location>
</feature>
<accession>A0ABP0K4H8</accession>
<comment type="caution">
    <text evidence="2">The sequence shown here is derived from an EMBL/GenBank/DDBJ whole genome shotgun (WGS) entry which is preliminary data.</text>
</comment>
<keyword evidence="1" id="KW-1133">Transmembrane helix</keyword>
<feature type="transmembrane region" description="Helical" evidence="1">
    <location>
        <begin position="844"/>
        <end position="867"/>
    </location>
</feature>
<dbReference type="SMART" id="SM01411">
    <property type="entry name" value="Ephrin_rec_like"/>
    <property type="match status" value="2"/>
</dbReference>
<protein>
    <recommendedName>
        <fullName evidence="4">Tyrosine-protein kinase ephrin type A/B receptor-like domain-containing protein</fullName>
    </recommendedName>
</protein>
<sequence length="1413" mass="157580">GVSSSVSGVVHHLQLESPTRRIHGTMRVVSWIVLSWLQLLPAEDCLEEEAVPWSRRRNVTLDGVSMPLGIVIGNWGSAKLVSNVYRIIVSEVLGLHVDQTYISSSREQILELVGCDGDPAVDSTTQCGLNTRWHVTVENWLENLPSSGLQTHLGSWLDSLAELGSQTYVGKEGMYLLAAHGRGLEQGLALEYYRSYNRSWHQPELYLPLVRDVNHSRLDFCNNSFTRYPDAVKTYLSITNDLEGTEQVGDQVHWKCYKDSWWVAPACRTDPEECIAIISKRGWGIIYFPQKAFFFGMGVALTNGLQVHVDEWIHLNHELQGLLYWWSPDSSFIRDPHFHVQFPPHSPAEYRAGTYRTMQKESSLSKFALSKIETEALEVLRQLELDTEEMNDLLEQHANCEEEPSCVQPLENVTCEWLRSHRERWMAWLPKLKICAAGTGVQFENGSWMDCAISRAHHCGEARCVLCAPGTWSESWEGTFVCKACPAGKVNQFHGQTECVPCEAGHFAAKEGLTECKACDLGYYANSTGMSECFACSDDPNQTNFFTTRKEVEQGANNSKRIQFQGAPSEDFCSCREGYHLSEMNRCEKCSEGASCTGRGEVTVAPGFWSSQSEPNSVFRCYGNPHACPGGRPGTCASGRFHIRCGRCLQGTRQVGFDHPDSGACMECSGGDYALLLVPILALVLCAVIAYAMVNVKCSSDEPRSLVVASVCMSGLMSTVASLIADNLTFPLTALHLDSLFFSFQCASNHNPVQVFILSGYRLTFGLALLIPLVHGLWCAWRGLNFFTCHMLTNVVGNCMLAFSTNQMHNLLTPFVCKHHPNRLYTVSGYTEILCDGNEAHMQMVVFGLLGMPLPLGFVALCLWLLFSELPKRMLRGDIRFVRRCHFLVGNFRPGAEVSVAIFIARGALSCFVDLVPTVAGKVLCMNLLLLVSLLLTAIGKPWRSSLCNALDLTLLVGVLNVLDLGSYLIPELDVQTMANICMVTATLMVMATLSTVIGCIIRYAILQTRKQYRFYISSYTAATGSYARMLKMEFEHSGLRAFLDADAAKMPSLQERLSILSNCTETVIFLGTREAFCQMTCIGEMVTAHVHDLHSVLLTFPSFVEPWEIFHDLQKIIPDIMDLVSLRIGLQEIQDAFRWVVGLESFAISSTMTKQCLPQVVAFLEGHKEKCRLDLDKADKPHADCLILADLDNLEAAATAMILQGFIAPLLQGWTCEVVEVLMDTSVPADVIFVLLVCSDGCFETPRFAHWLLQLRSSNNAQVFMLPIIAEPGFRFPSLTFHMELLKLPSLETFDLASYAQIIRALFCELWFFVAFCPQSSGKKELYLRSEQAHALLQAARPLAERLAAVEAEVEVQDQDEDTRQAVAEMSREGTVTSVTSQTLPTIPSNPNLEYMAEIYQMYFNPTVHESF</sequence>
<keyword evidence="3" id="KW-1185">Reference proteome</keyword>
<feature type="transmembrane region" description="Helical" evidence="1">
    <location>
        <begin position="977"/>
        <end position="1006"/>
    </location>
</feature>
<reference evidence="2 3" key="1">
    <citation type="submission" date="2024-02" db="EMBL/GenBank/DDBJ databases">
        <authorList>
            <person name="Chen Y."/>
            <person name="Shah S."/>
            <person name="Dougan E. K."/>
            <person name="Thang M."/>
            <person name="Chan C."/>
        </authorList>
    </citation>
    <scope>NUCLEOTIDE SEQUENCE [LARGE SCALE GENOMIC DNA]</scope>
</reference>
<feature type="transmembrane region" description="Helical" evidence="1">
    <location>
        <begin position="951"/>
        <end position="971"/>
    </location>
</feature>
<dbReference type="Gene3D" id="2.10.50.10">
    <property type="entry name" value="Tumor Necrosis Factor Receptor, subunit A, domain 2"/>
    <property type="match status" value="1"/>
</dbReference>
<dbReference type="PANTHER" id="PTHR46967">
    <property type="entry name" value="INSULIN-LIKE GROWTH FACTOR BINDING PROTEIN,N-TERMINAL"/>
    <property type="match status" value="1"/>
</dbReference>
<feature type="non-terminal residue" evidence="2">
    <location>
        <position position="1"/>
    </location>
</feature>
<evidence type="ECO:0000313" key="2">
    <source>
        <dbReference type="EMBL" id="CAK9021671.1"/>
    </source>
</evidence>
<keyword evidence="1" id="KW-0472">Membrane</keyword>
<feature type="transmembrane region" description="Helical" evidence="1">
    <location>
        <begin position="673"/>
        <end position="694"/>
    </location>
</feature>